<keyword evidence="3" id="KW-1185">Reference proteome</keyword>
<gene>
    <name evidence="2" type="ORF">SAMN05421813_10749</name>
</gene>
<dbReference type="RefSeq" id="WP_090702503.1">
    <property type="nucleotide sequence ID" value="NZ_FNHH01000007.1"/>
</dbReference>
<dbReference type="OrthoDB" id="1117657at2"/>
<evidence type="ECO:0000313" key="3">
    <source>
        <dbReference type="Proteomes" id="UP000199226"/>
    </source>
</evidence>
<accession>A0A1G9R1E7</accession>
<dbReference type="AlphaFoldDB" id="A0A1G9R1E7"/>
<organism evidence="2 3">
    <name type="scientific">Daejeonella rubra</name>
    <dbReference type="NCBI Taxonomy" id="990371"/>
    <lineage>
        <taxon>Bacteria</taxon>
        <taxon>Pseudomonadati</taxon>
        <taxon>Bacteroidota</taxon>
        <taxon>Sphingobacteriia</taxon>
        <taxon>Sphingobacteriales</taxon>
        <taxon>Sphingobacteriaceae</taxon>
        <taxon>Daejeonella</taxon>
    </lineage>
</organism>
<dbReference type="Proteomes" id="UP000199226">
    <property type="component" value="Unassembled WGS sequence"/>
</dbReference>
<protein>
    <recommendedName>
        <fullName evidence="4">Adhesin</fullName>
    </recommendedName>
</protein>
<sequence length="405" mass="44733">MKHRIFKKALLFALTLLFIEIASGQSKEKAQPKDSKITIDLKNIEFGLNEAFRAVAFELKNIDFEKIGTAIEIASREIGNIEVEVIDADSEEEHEYVGTAEKTKRIIKTYVVNKDDKLAINNQYGKVAVHVWAKNEIKVEVEIKAFEASENSATELLESVNIAESHNGNLISFKTNFEKTSLNFWSRIKNGKEERRGVQVNYIIYMPAKNALDINNRYGSTEIDDFSGPVNISSSYGSFSSGKLDHPANQVKVNYGSASIENFSNGNLTISYGSLKLTEGDKLNATIRYSSSKIAHLSNGGTFNVAYSSGFKIDEVDKNVKNLNITSSYSGVTLGIDETADFDFDVTVSYAGFNYSGNRVSVADQLSDSNSSKGWNPTKNFKGQVGKGSDSRIIIKSNYGGVKFL</sequence>
<name>A0A1G9R1E7_9SPHI</name>
<feature type="signal peptide" evidence="1">
    <location>
        <begin position="1"/>
        <end position="24"/>
    </location>
</feature>
<keyword evidence="1" id="KW-0732">Signal</keyword>
<evidence type="ECO:0008006" key="4">
    <source>
        <dbReference type="Google" id="ProtNLM"/>
    </source>
</evidence>
<dbReference type="EMBL" id="FNHH01000007">
    <property type="protein sequence ID" value="SDM17068.1"/>
    <property type="molecule type" value="Genomic_DNA"/>
</dbReference>
<dbReference type="STRING" id="990371.SAMN05421813_10749"/>
<evidence type="ECO:0000256" key="1">
    <source>
        <dbReference type="SAM" id="SignalP"/>
    </source>
</evidence>
<feature type="chain" id="PRO_5011626975" description="Adhesin" evidence="1">
    <location>
        <begin position="25"/>
        <end position="405"/>
    </location>
</feature>
<reference evidence="3" key="1">
    <citation type="submission" date="2016-10" db="EMBL/GenBank/DDBJ databases">
        <authorList>
            <person name="Varghese N."/>
            <person name="Submissions S."/>
        </authorList>
    </citation>
    <scope>NUCLEOTIDE SEQUENCE [LARGE SCALE GENOMIC DNA]</scope>
    <source>
        <strain evidence="3">DSM 24536</strain>
    </source>
</reference>
<proteinExistence type="predicted"/>
<evidence type="ECO:0000313" key="2">
    <source>
        <dbReference type="EMBL" id="SDM17068.1"/>
    </source>
</evidence>